<dbReference type="CDD" id="cd03254">
    <property type="entry name" value="ABCC_Glucan_exporter_like"/>
    <property type="match status" value="1"/>
</dbReference>
<sequence length="612" mass="68695">MLKDLIEPFRHKRETVQEVLEKEPLAKKKVEKAKDWQGTLRQIWSYLAREKGRLWLVLLMVILSSVFGLLGPFMIGKAIDNYILTRDNSGLLRLLAGLLGVYVLNSAALWFQNYWMIGIAQNTVFSMRTQLFRHLHSLPIPFFDKRQYGEIMSRVINDIENVSSTLNSSVIQIISSVLTLFGTIGFMLWLSPLLTAVTLVIVPVMFLGMRWITKRTGKLFKLQQRNLGELNGFIEETISGQRIVKVFSQEDRVIAELLKKNDKLKESGFWAQTYSGFIPKLMNVLNNISFALIAGAGGFLALKGLVTIGTIVIFAEYSRQFTRPLNDLSNQFNTLLSAVAGAERVFEILEEEEEEKDEEGQKELGEVKGEIEFVDVSFSYEEGGNTVSQISFHAAPGETVALVGPTGAGKTTIINLLSRFYDTDSGSILLDGRDIKSIKREGLRAQMGFVLQDPFLFEGTIMENIRYGRLNARDEEVVKAAKEANAHMFITKLPNGYDTVIEQDGSGISQGQKQLLSIARAILANPVILVLDEATSSIDTITEMKIQEALQRLMKGKTSFIIAHRLNTIQKADQILVLKDGGILERGSHQQLLKENGFYSELYHSQLQKEIG</sequence>
<keyword evidence="4 9" id="KW-0812">Transmembrane</keyword>
<dbReference type="FunFam" id="1.20.1560.10:FF:000011">
    <property type="entry name" value="Multidrug ABC transporter ATP-binding protein"/>
    <property type="match status" value="1"/>
</dbReference>
<dbReference type="InterPro" id="IPR003439">
    <property type="entry name" value="ABC_transporter-like_ATP-bd"/>
</dbReference>
<evidence type="ECO:0000256" key="1">
    <source>
        <dbReference type="ARBA" id="ARBA00004651"/>
    </source>
</evidence>
<dbReference type="InterPro" id="IPR003593">
    <property type="entry name" value="AAA+_ATPase"/>
</dbReference>
<dbReference type="SUPFAM" id="SSF52540">
    <property type="entry name" value="P-loop containing nucleoside triphosphate hydrolases"/>
    <property type="match status" value="1"/>
</dbReference>
<comment type="subcellular location">
    <subcellularLocation>
        <location evidence="1">Cell membrane</location>
        <topology evidence="1">Multi-pass membrane protein</topology>
    </subcellularLocation>
</comment>
<evidence type="ECO:0000256" key="5">
    <source>
        <dbReference type="ARBA" id="ARBA00022741"/>
    </source>
</evidence>
<keyword evidence="2" id="KW-0813">Transport</keyword>
<evidence type="ECO:0000256" key="7">
    <source>
        <dbReference type="ARBA" id="ARBA00022989"/>
    </source>
</evidence>
<keyword evidence="7 9" id="KW-1133">Transmembrane helix</keyword>
<feature type="transmembrane region" description="Helical" evidence="9">
    <location>
        <begin position="54"/>
        <end position="79"/>
    </location>
</feature>
<dbReference type="InterPro" id="IPR039421">
    <property type="entry name" value="Type_1_exporter"/>
</dbReference>
<evidence type="ECO:0000259" key="11">
    <source>
        <dbReference type="PROSITE" id="PS50929"/>
    </source>
</evidence>
<feature type="domain" description="ABC transporter" evidence="10">
    <location>
        <begin position="371"/>
        <end position="605"/>
    </location>
</feature>
<dbReference type="PROSITE" id="PS50893">
    <property type="entry name" value="ABC_TRANSPORTER_2"/>
    <property type="match status" value="1"/>
</dbReference>
<dbReference type="PANTHER" id="PTHR43394">
    <property type="entry name" value="ATP-DEPENDENT PERMEASE MDL1, MITOCHONDRIAL"/>
    <property type="match status" value="1"/>
</dbReference>
<evidence type="ECO:0000256" key="4">
    <source>
        <dbReference type="ARBA" id="ARBA00022692"/>
    </source>
</evidence>
<dbReference type="PANTHER" id="PTHR43394:SF1">
    <property type="entry name" value="ATP-BINDING CASSETTE SUB-FAMILY B MEMBER 10, MITOCHONDRIAL"/>
    <property type="match status" value="1"/>
</dbReference>
<dbReference type="Gene3D" id="1.20.1560.10">
    <property type="entry name" value="ABC transporter type 1, transmembrane domain"/>
    <property type="match status" value="1"/>
</dbReference>
<evidence type="ECO:0000256" key="6">
    <source>
        <dbReference type="ARBA" id="ARBA00022840"/>
    </source>
</evidence>
<evidence type="ECO:0000256" key="2">
    <source>
        <dbReference type="ARBA" id="ARBA00022448"/>
    </source>
</evidence>
<dbReference type="GO" id="GO:0005524">
    <property type="term" value="F:ATP binding"/>
    <property type="evidence" value="ECO:0007669"/>
    <property type="project" value="UniProtKB-KW"/>
</dbReference>
<dbReference type="RefSeq" id="WP_090237354.1">
    <property type="nucleotide sequence ID" value="NZ_FNHW01000002.1"/>
</dbReference>
<reference evidence="13" key="1">
    <citation type="submission" date="2016-10" db="EMBL/GenBank/DDBJ databases">
        <authorList>
            <person name="Varghese N."/>
            <person name="Submissions S."/>
        </authorList>
    </citation>
    <scope>NUCLEOTIDE SEQUENCE [LARGE SCALE GENOMIC DNA]</scope>
    <source>
        <strain evidence="13">CGMCC 1.6854</strain>
    </source>
</reference>
<accession>A0A1H0A9H1</accession>
<gene>
    <name evidence="12" type="ORF">SAMN04488137_3986</name>
</gene>
<dbReference type="InterPro" id="IPR011527">
    <property type="entry name" value="ABC1_TM_dom"/>
</dbReference>
<dbReference type="InterPro" id="IPR017871">
    <property type="entry name" value="ABC_transporter-like_CS"/>
</dbReference>
<dbReference type="CDD" id="cd18547">
    <property type="entry name" value="ABC_6TM_Tm288_like"/>
    <property type="match status" value="1"/>
</dbReference>
<dbReference type="EMBL" id="FNHW01000002">
    <property type="protein sequence ID" value="SDN29901.1"/>
    <property type="molecule type" value="Genomic_DNA"/>
</dbReference>
<dbReference type="InterPro" id="IPR036640">
    <property type="entry name" value="ABC1_TM_sf"/>
</dbReference>
<dbReference type="InterPro" id="IPR027417">
    <property type="entry name" value="P-loop_NTPase"/>
</dbReference>
<feature type="transmembrane region" description="Helical" evidence="9">
    <location>
        <begin position="290"/>
        <end position="315"/>
    </location>
</feature>
<dbReference type="Pfam" id="PF00005">
    <property type="entry name" value="ABC_tran"/>
    <property type="match status" value="1"/>
</dbReference>
<evidence type="ECO:0000259" key="10">
    <source>
        <dbReference type="PROSITE" id="PS50893"/>
    </source>
</evidence>
<organism evidence="12 13">
    <name type="scientific">Fictibacillus solisalsi</name>
    <dbReference type="NCBI Taxonomy" id="459525"/>
    <lineage>
        <taxon>Bacteria</taxon>
        <taxon>Bacillati</taxon>
        <taxon>Bacillota</taxon>
        <taxon>Bacilli</taxon>
        <taxon>Bacillales</taxon>
        <taxon>Fictibacillaceae</taxon>
        <taxon>Fictibacillus</taxon>
    </lineage>
</organism>
<keyword evidence="13" id="KW-1185">Reference proteome</keyword>
<dbReference type="Gene3D" id="3.40.50.300">
    <property type="entry name" value="P-loop containing nucleotide triphosphate hydrolases"/>
    <property type="match status" value="1"/>
</dbReference>
<dbReference type="GO" id="GO:0015421">
    <property type="term" value="F:ABC-type oligopeptide transporter activity"/>
    <property type="evidence" value="ECO:0007669"/>
    <property type="project" value="TreeGrafter"/>
</dbReference>
<evidence type="ECO:0000256" key="3">
    <source>
        <dbReference type="ARBA" id="ARBA00022475"/>
    </source>
</evidence>
<feature type="transmembrane region" description="Helical" evidence="9">
    <location>
        <begin position="91"/>
        <end position="111"/>
    </location>
</feature>
<proteinExistence type="predicted"/>
<feature type="transmembrane region" description="Helical" evidence="9">
    <location>
        <begin position="196"/>
        <end position="213"/>
    </location>
</feature>
<dbReference type="GO" id="GO:0005886">
    <property type="term" value="C:plasma membrane"/>
    <property type="evidence" value="ECO:0007669"/>
    <property type="project" value="UniProtKB-SubCell"/>
</dbReference>
<dbReference type="STRING" id="459525.SAMN04488137_3986"/>
<dbReference type="Proteomes" id="UP000199544">
    <property type="component" value="Unassembled WGS sequence"/>
</dbReference>
<dbReference type="Pfam" id="PF00664">
    <property type="entry name" value="ABC_membrane"/>
    <property type="match status" value="1"/>
</dbReference>
<evidence type="ECO:0000256" key="8">
    <source>
        <dbReference type="ARBA" id="ARBA00023136"/>
    </source>
</evidence>
<keyword evidence="3" id="KW-1003">Cell membrane</keyword>
<dbReference type="PROSITE" id="PS50929">
    <property type="entry name" value="ABC_TM1F"/>
    <property type="match status" value="1"/>
</dbReference>
<dbReference type="FunFam" id="3.40.50.300:FF:000287">
    <property type="entry name" value="Multidrug ABC transporter ATP-binding protein"/>
    <property type="match status" value="1"/>
</dbReference>
<keyword evidence="6 12" id="KW-0067">ATP-binding</keyword>
<dbReference type="PROSITE" id="PS00211">
    <property type="entry name" value="ABC_TRANSPORTER_1"/>
    <property type="match status" value="1"/>
</dbReference>
<dbReference type="SUPFAM" id="SSF90123">
    <property type="entry name" value="ABC transporter transmembrane region"/>
    <property type="match status" value="1"/>
</dbReference>
<dbReference type="GO" id="GO:0016887">
    <property type="term" value="F:ATP hydrolysis activity"/>
    <property type="evidence" value="ECO:0007669"/>
    <property type="project" value="InterPro"/>
</dbReference>
<name>A0A1H0A9H1_9BACL</name>
<keyword evidence="5" id="KW-0547">Nucleotide-binding</keyword>
<dbReference type="SMART" id="SM00382">
    <property type="entry name" value="AAA"/>
    <property type="match status" value="1"/>
</dbReference>
<evidence type="ECO:0000313" key="13">
    <source>
        <dbReference type="Proteomes" id="UP000199544"/>
    </source>
</evidence>
<evidence type="ECO:0000256" key="9">
    <source>
        <dbReference type="SAM" id="Phobius"/>
    </source>
</evidence>
<protein>
    <submittedName>
        <fullName evidence="12">ATP-binding cassette, subfamily B</fullName>
    </submittedName>
</protein>
<dbReference type="AlphaFoldDB" id="A0A1H0A9H1"/>
<evidence type="ECO:0000313" key="12">
    <source>
        <dbReference type="EMBL" id="SDN29901.1"/>
    </source>
</evidence>
<dbReference type="OrthoDB" id="9770415at2"/>
<keyword evidence="8 9" id="KW-0472">Membrane</keyword>
<feature type="domain" description="ABC transmembrane type-1" evidence="11">
    <location>
        <begin position="55"/>
        <end position="337"/>
    </location>
</feature>